<accession>A0A6G1DC64</accession>
<feature type="compositionally biased region" description="Pro residues" evidence="1">
    <location>
        <begin position="26"/>
        <end position="41"/>
    </location>
</feature>
<feature type="compositionally biased region" description="Polar residues" evidence="1">
    <location>
        <begin position="54"/>
        <end position="64"/>
    </location>
</feature>
<gene>
    <name evidence="2" type="ORF">E2562_001241</name>
</gene>
<sequence>MAWERPIPEAILSPLLRQRLLDRAISPPPPKLGAAPPPPQPVGETGIREKKTRSNTISYSSMNG</sequence>
<organism evidence="2 3">
    <name type="scientific">Oryza meyeriana var. granulata</name>
    <dbReference type="NCBI Taxonomy" id="110450"/>
    <lineage>
        <taxon>Eukaryota</taxon>
        <taxon>Viridiplantae</taxon>
        <taxon>Streptophyta</taxon>
        <taxon>Embryophyta</taxon>
        <taxon>Tracheophyta</taxon>
        <taxon>Spermatophyta</taxon>
        <taxon>Magnoliopsida</taxon>
        <taxon>Liliopsida</taxon>
        <taxon>Poales</taxon>
        <taxon>Poaceae</taxon>
        <taxon>BOP clade</taxon>
        <taxon>Oryzoideae</taxon>
        <taxon>Oryzeae</taxon>
        <taxon>Oryzinae</taxon>
        <taxon>Oryza</taxon>
        <taxon>Oryza meyeriana</taxon>
    </lineage>
</organism>
<dbReference type="AlphaFoldDB" id="A0A6G1DC64"/>
<protein>
    <submittedName>
        <fullName evidence="2">Uncharacterized protein</fullName>
    </submittedName>
</protein>
<dbReference type="Proteomes" id="UP000479710">
    <property type="component" value="Unassembled WGS sequence"/>
</dbReference>
<name>A0A6G1DC64_9ORYZ</name>
<feature type="region of interest" description="Disordered" evidence="1">
    <location>
        <begin position="22"/>
        <end position="64"/>
    </location>
</feature>
<dbReference type="EMBL" id="SPHZ02000006">
    <property type="protein sequence ID" value="KAF0909991.1"/>
    <property type="molecule type" value="Genomic_DNA"/>
</dbReference>
<evidence type="ECO:0000313" key="3">
    <source>
        <dbReference type="Proteomes" id="UP000479710"/>
    </source>
</evidence>
<evidence type="ECO:0000313" key="2">
    <source>
        <dbReference type="EMBL" id="KAF0909991.1"/>
    </source>
</evidence>
<evidence type="ECO:0000256" key="1">
    <source>
        <dbReference type="SAM" id="MobiDB-lite"/>
    </source>
</evidence>
<comment type="caution">
    <text evidence="2">The sequence shown here is derived from an EMBL/GenBank/DDBJ whole genome shotgun (WGS) entry which is preliminary data.</text>
</comment>
<reference evidence="2 3" key="1">
    <citation type="submission" date="2019-11" db="EMBL/GenBank/DDBJ databases">
        <title>Whole genome sequence of Oryza granulata.</title>
        <authorList>
            <person name="Li W."/>
        </authorList>
    </citation>
    <scope>NUCLEOTIDE SEQUENCE [LARGE SCALE GENOMIC DNA]</scope>
    <source>
        <strain evidence="3">cv. Menghai</strain>
        <tissue evidence="2">Leaf</tissue>
    </source>
</reference>
<keyword evidence="3" id="KW-1185">Reference proteome</keyword>
<proteinExistence type="predicted"/>